<reference evidence="1 2" key="1">
    <citation type="submission" date="2017-02" db="EMBL/GenBank/DDBJ databases">
        <title>The new phylogeny of genus Mycobacterium.</title>
        <authorList>
            <person name="Tortoli E."/>
            <person name="Trovato A."/>
            <person name="Cirillo D.M."/>
        </authorList>
    </citation>
    <scope>NUCLEOTIDE SEQUENCE [LARGE SCALE GENOMIC DNA]</scope>
    <source>
        <strain evidence="1 2">RW6</strain>
    </source>
</reference>
<sequence length="63" mass="7018">MPLTFGEHGAAVAGQFSDKLDESSFEAVHIHAEPRQGVFLVRSAVRRPVDHVANYVPIEFIDR</sequence>
<dbReference type="EMBL" id="MVHF01000043">
    <property type="protein sequence ID" value="ORA27806.1"/>
    <property type="molecule type" value="Genomic_DNA"/>
</dbReference>
<gene>
    <name evidence="1" type="ORF">BST13_29850</name>
</gene>
<proteinExistence type="predicted"/>
<organism evidence="1 2">
    <name type="scientific">Mycobacterium aquaticum</name>
    <dbReference type="NCBI Taxonomy" id="1927124"/>
    <lineage>
        <taxon>Bacteria</taxon>
        <taxon>Bacillati</taxon>
        <taxon>Actinomycetota</taxon>
        <taxon>Actinomycetes</taxon>
        <taxon>Mycobacteriales</taxon>
        <taxon>Mycobacteriaceae</taxon>
        <taxon>Mycobacterium</taxon>
    </lineage>
</organism>
<accession>A0A1X0ADN3</accession>
<dbReference type="Proteomes" id="UP000192448">
    <property type="component" value="Unassembled WGS sequence"/>
</dbReference>
<keyword evidence="2" id="KW-1185">Reference proteome</keyword>
<comment type="caution">
    <text evidence="1">The sequence shown here is derived from an EMBL/GenBank/DDBJ whole genome shotgun (WGS) entry which is preliminary data.</text>
</comment>
<name>A0A1X0ADN3_9MYCO</name>
<evidence type="ECO:0000313" key="1">
    <source>
        <dbReference type="EMBL" id="ORA27806.1"/>
    </source>
</evidence>
<dbReference type="AlphaFoldDB" id="A0A1X0ADN3"/>
<protein>
    <submittedName>
        <fullName evidence="1">Uncharacterized protein</fullName>
    </submittedName>
</protein>
<evidence type="ECO:0000313" key="2">
    <source>
        <dbReference type="Proteomes" id="UP000192448"/>
    </source>
</evidence>